<dbReference type="CDD" id="cd05155">
    <property type="entry name" value="APH_ChoK_like_1"/>
    <property type="match status" value="1"/>
</dbReference>
<dbReference type="Proteomes" id="UP001596087">
    <property type="component" value="Unassembled WGS sequence"/>
</dbReference>
<comment type="caution">
    <text evidence="2">The sequence shown here is derived from an EMBL/GenBank/DDBJ whole genome shotgun (WGS) entry which is preliminary data.</text>
</comment>
<protein>
    <submittedName>
        <fullName evidence="2">Aminoglycoside phosphotransferase family protein</fullName>
        <ecNumber evidence="2">2.7.-.-</ecNumber>
    </submittedName>
</protein>
<gene>
    <name evidence="2" type="ORF">ACFPGP_18585</name>
</gene>
<dbReference type="RefSeq" id="WP_378592392.1">
    <property type="nucleotide sequence ID" value="NZ_JBHSKD010000027.1"/>
</dbReference>
<dbReference type="PANTHER" id="PTHR21310">
    <property type="entry name" value="AMINOGLYCOSIDE PHOSPHOTRANSFERASE-RELATED-RELATED"/>
    <property type="match status" value="1"/>
</dbReference>
<organism evidence="2 3">
    <name type="scientific">Nocardioides taihuensis</name>
    <dbReference type="NCBI Taxonomy" id="1835606"/>
    <lineage>
        <taxon>Bacteria</taxon>
        <taxon>Bacillati</taxon>
        <taxon>Actinomycetota</taxon>
        <taxon>Actinomycetes</taxon>
        <taxon>Propionibacteriales</taxon>
        <taxon>Nocardioidaceae</taxon>
        <taxon>Nocardioides</taxon>
    </lineage>
</organism>
<keyword evidence="3" id="KW-1185">Reference proteome</keyword>
<sequence length="297" mass="32891">MHDDEVVPDRDQVARLVARQVPSLAGEPVWRVRETGTDHSLWRVGEHHVARMPRVVWAVDQAHQDLRWMPVLAPHLPLEVPEPVALGEPGEGFPWPWLLVRWIEGECPEDSPDPANLDLVRAAGDLADFVRALHAVDTTGGPPKTGTTRGVPLERLAPDVPRVIADAASFVDTGRAWAVWDAAVLAGPWPHEPVWIHGDLQHGNLIARDRRLVAVIDFGALGVADPAPDYMTAWAVFTGESRRVFRERSGVDNATWARARAWAMLPALTGAVYYRDRWPAFAATGRRRLQEVLADAP</sequence>
<dbReference type="Gene3D" id="3.90.1200.10">
    <property type="match status" value="1"/>
</dbReference>
<dbReference type="PANTHER" id="PTHR21310:SF42">
    <property type="entry name" value="BIFUNCTIONAL AAC_APH"/>
    <property type="match status" value="1"/>
</dbReference>
<dbReference type="EMBL" id="JBHSKD010000027">
    <property type="protein sequence ID" value="MFC5178694.1"/>
    <property type="molecule type" value="Genomic_DNA"/>
</dbReference>
<evidence type="ECO:0000313" key="2">
    <source>
        <dbReference type="EMBL" id="MFC5178694.1"/>
    </source>
</evidence>
<reference evidence="3" key="1">
    <citation type="journal article" date="2019" name="Int. J. Syst. Evol. Microbiol.">
        <title>The Global Catalogue of Microorganisms (GCM) 10K type strain sequencing project: providing services to taxonomists for standard genome sequencing and annotation.</title>
        <authorList>
            <consortium name="The Broad Institute Genomics Platform"/>
            <consortium name="The Broad Institute Genome Sequencing Center for Infectious Disease"/>
            <person name="Wu L."/>
            <person name="Ma J."/>
        </authorList>
    </citation>
    <scope>NUCLEOTIDE SEQUENCE [LARGE SCALE GENOMIC DNA]</scope>
    <source>
        <strain evidence="3">DFY41</strain>
    </source>
</reference>
<dbReference type="GO" id="GO:0016740">
    <property type="term" value="F:transferase activity"/>
    <property type="evidence" value="ECO:0007669"/>
    <property type="project" value="UniProtKB-KW"/>
</dbReference>
<evidence type="ECO:0000259" key="1">
    <source>
        <dbReference type="Pfam" id="PF01636"/>
    </source>
</evidence>
<proteinExistence type="predicted"/>
<accession>A0ABW0BMU2</accession>
<dbReference type="InterPro" id="IPR011009">
    <property type="entry name" value="Kinase-like_dom_sf"/>
</dbReference>
<keyword evidence="2" id="KW-0808">Transferase</keyword>
<dbReference type="SUPFAM" id="SSF56112">
    <property type="entry name" value="Protein kinase-like (PK-like)"/>
    <property type="match status" value="1"/>
</dbReference>
<dbReference type="InterPro" id="IPR002575">
    <property type="entry name" value="Aminoglycoside_PTrfase"/>
</dbReference>
<feature type="domain" description="Aminoglycoside phosphotransferase" evidence="1">
    <location>
        <begin position="34"/>
        <end position="262"/>
    </location>
</feature>
<dbReference type="Gene3D" id="3.30.200.20">
    <property type="entry name" value="Phosphorylase Kinase, domain 1"/>
    <property type="match status" value="1"/>
</dbReference>
<name>A0ABW0BMU2_9ACTN</name>
<dbReference type="EC" id="2.7.-.-" evidence="2"/>
<dbReference type="Pfam" id="PF01636">
    <property type="entry name" value="APH"/>
    <property type="match status" value="1"/>
</dbReference>
<dbReference type="InterPro" id="IPR051678">
    <property type="entry name" value="AGP_Transferase"/>
</dbReference>
<evidence type="ECO:0000313" key="3">
    <source>
        <dbReference type="Proteomes" id="UP001596087"/>
    </source>
</evidence>